<reference evidence="1 2" key="1">
    <citation type="journal article" date="2022" name="Hortic Res">
        <title>A haplotype resolved chromosomal level avocado genome allows analysis of novel avocado genes.</title>
        <authorList>
            <person name="Nath O."/>
            <person name="Fletcher S.J."/>
            <person name="Hayward A."/>
            <person name="Shaw L.M."/>
            <person name="Masouleh A.K."/>
            <person name="Furtado A."/>
            <person name="Henry R.J."/>
            <person name="Mitter N."/>
        </authorList>
    </citation>
    <scope>NUCLEOTIDE SEQUENCE [LARGE SCALE GENOMIC DNA]</scope>
    <source>
        <strain evidence="2">cv. Hass</strain>
    </source>
</reference>
<sequence length="95" mass="10387">MSVSLRALVMQNRQAHVPSPGTSIVKTVRRSGPEGEQCEHSGIRYLNKRTLIEIPLIFDGNQGGVFSCCNSSLLERYVLPAWFTLPILSLVGSSA</sequence>
<evidence type="ECO:0000313" key="1">
    <source>
        <dbReference type="EMBL" id="KAJ8631274.1"/>
    </source>
</evidence>
<accession>A0ACC2LE20</accession>
<dbReference type="Proteomes" id="UP001234297">
    <property type="component" value="Chromosome 7"/>
</dbReference>
<name>A0ACC2LE20_PERAE</name>
<proteinExistence type="predicted"/>
<evidence type="ECO:0000313" key="2">
    <source>
        <dbReference type="Proteomes" id="UP001234297"/>
    </source>
</evidence>
<dbReference type="EMBL" id="CM056815">
    <property type="protein sequence ID" value="KAJ8631274.1"/>
    <property type="molecule type" value="Genomic_DNA"/>
</dbReference>
<gene>
    <name evidence="1" type="ORF">MRB53_024597</name>
</gene>
<protein>
    <submittedName>
        <fullName evidence="1">Uncharacterized protein</fullName>
    </submittedName>
</protein>
<keyword evidence="2" id="KW-1185">Reference proteome</keyword>
<comment type="caution">
    <text evidence="1">The sequence shown here is derived from an EMBL/GenBank/DDBJ whole genome shotgun (WGS) entry which is preliminary data.</text>
</comment>
<organism evidence="1 2">
    <name type="scientific">Persea americana</name>
    <name type="common">Avocado</name>
    <dbReference type="NCBI Taxonomy" id="3435"/>
    <lineage>
        <taxon>Eukaryota</taxon>
        <taxon>Viridiplantae</taxon>
        <taxon>Streptophyta</taxon>
        <taxon>Embryophyta</taxon>
        <taxon>Tracheophyta</taxon>
        <taxon>Spermatophyta</taxon>
        <taxon>Magnoliopsida</taxon>
        <taxon>Magnoliidae</taxon>
        <taxon>Laurales</taxon>
        <taxon>Lauraceae</taxon>
        <taxon>Persea</taxon>
    </lineage>
</organism>